<dbReference type="SUPFAM" id="SSF48264">
    <property type="entry name" value="Cytochrome P450"/>
    <property type="match status" value="1"/>
</dbReference>
<evidence type="ECO:0000256" key="11">
    <source>
        <dbReference type="ARBA" id="ARBA00023136"/>
    </source>
</evidence>
<comment type="cofactor">
    <cofactor evidence="1 13 14">
        <name>heme</name>
        <dbReference type="ChEBI" id="CHEBI:30413"/>
    </cofactor>
</comment>
<evidence type="ECO:0000256" key="1">
    <source>
        <dbReference type="ARBA" id="ARBA00001971"/>
    </source>
</evidence>
<dbReference type="AlphaFoldDB" id="A0A401SCX3"/>
<dbReference type="PANTHER" id="PTHR24304:SF0">
    <property type="entry name" value="CYTOCHROME P450 7B1"/>
    <property type="match status" value="1"/>
</dbReference>
<keyword evidence="19" id="KW-1185">Reference proteome</keyword>
<dbReference type="PANTHER" id="PTHR24304">
    <property type="entry name" value="CYTOCHROME P450 FAMILY 7"/>
    <property type="match status" value="1"/>
</dbReference>
<dbReference type="GO" id="GO:0005789">
    <property type="term" value="C:endoplasmic reticulum membrane"/>
    <property type="evidence" value="ECO:0007669"/>
    <property type="project" value="UniProtKB-SubCell"/>
</dbReference>
<feature type="binding site" evidence="15">
    <location>
        <position position="107"/>
    </location>
    <ligand>
        <name>substrate</name>
    </ligand>
</feature>
<keyword evidence="11 13" id="KW-0472">Membrane</keyword>
<dbReference type="InterPro" id="IPR002403">
    <property type="entry name" value="Cyt_P450_E_grp-IV"/>
</dbReference>
<feature type="signal peptide" evidence="17">
    <location>
        <begin position="1"/>
        <end position="19"/>
    </location>
</feature>
<dbReference type="InterPro" id="IPR036396">
    <property type="entry name" value="Cyt_P450_sf"/>
</dbReference>
<dbReference type="InterPro" id="IPR050529">
    <property type="entry name" value="CYP450_sterol_14alpha_dmase"/>
</dbReference>
<keyword evidence="10" id="KW-0443">Lipid metabolism</keyword>
<feature type="chain" id="PRO_5019017815" description="25-hydroxycholesterol 7-alpha-hydroxylase" evidence="17">
    <location>
        <begin position="20"/>
        <end position="495"/>
    </location>
</feature>
<dbReference type="Proteomes" id="UP000287033">
    <property type="component" value="Unassembled WGS sequence"/>
</dbReference>
<keyword evidence="8" id="KW-0560">Oxidoreductase</keyword>
<dbReference type="GO" id="GO:0020037">
    <property type="term" value="F:heme binding"/>
    <property type="evidence" value="ECO:0007669"/>
    <property type="project" value="InterPro"/>
</dbReference>
<keyword evidence="12" id="KW-0753">Steroid metabolism</keyword>
<evidence type="ECO:0000256" key="2">
    <source>
        <dbReference type="ARBA" id="ARBA00004586"/>
    </source>
</evidence>
<dbReference type="EMBL" id="BEZZ01000197">
    <property type="protein sequence ID" value="GCC28241.1"/>
    <property type="molecule type" value="Genomic_DNA"/>
</dbReference>
<dbReference type="Gene3D" id="1.10.630.10">
    <property type="entry name" value="Cytochrome P450"/>
    <property type="match status" value="1"/>
</dbReference>
<reference evidence="18 19" key="1">
    <citation type="journal article" date="2018" name="Nat. Ecol. Evol.">
        <title>Shark genomes provide insights into elasmobranch evolution and the origin of vertebrates.</title>
        <authorList>
            <person name="Hara Y"/>
            <person name="Yamaguchi K"/>
            <person name="Onimaru K"/>
            <person name="Kadota M"/>
            <person name="Koyanagi M"/>
            <person name="Keeley SD"/>
            <person name="Tatsumi K"/>
            <person name="Tanaka K"/>
            <person name="Motone F"/>
            <person name="Kageyama Y"/>
            <person name="Nozu R"/>
            <person name="Adachi N"/>
            <person name="Nishimura O"/>
            <person name="Nakagawa R"/>
            <person name="Tanegashima C"/>
            <person name="Kiyatake I"/>
            <person name="Matsumoto R"/>
            <person name="Murakumo K"/>
            <person name="Nishida K"/>
            <person name="Terakita A"/>
            <person name="Kuratani S"/>
            <person name="Sato K"/>
            <person name="Hyodo S Kuraku.S."/>
        </authorList>
    </citation>
    <scope>NUCLEOTIDE SEQUENCE [LARGE SCALE GENOMIC DNA]</scope>
</reference>
<dbReference type="OMA" id="PRINHRS"/>
<keyword evidence="16" id="KW-0812">Transmembrane</keyword>
<dbReference type="CDD" id="cd20632">
    <property type="entry name" value="CYP7B1"/>
    <property type="match status" value="1"/>
</dbReference>
<keyword evidence="6 13" id="KW-0479">Metal-binding</keyword>
<dbReference type="OrthoDB" id="6692864at2759"/>
<comment type="caution">
    <text evidence="18">The sequence shown here is derived from an EMBL/GenBank/DDBJ whole genome shotgun (WGS) entry which is preliminary data.</text>
</comment>
<dbReference type="GO" id="GO:0042632">
    <property type="term" value="P:cholesterol homeostasis"/>
    <property type="evidence" value="ECO:0007669"/>
    <property type="project" value="TreeGrafter"/>
</dbReference>
<dbReference type="PIRSF" id="PIRSF000047">
    <property type="entry name" value="Cytochrome_CYPVIIA1"/>
    <property type="match status" value="1"/>
</dbReference>
<comment type="pathway">
    <text evidence="3">Lipid metabolism; bile acid biosynthesis.</text>
</comment>
<feature type="transmembrane region" description="Helical" evidence="16">
    <location>
        <begin position="275"/>
        <end position="296"/>
    </location>
</feature>
<dbReference type="InterPro" id="IPR001128">
    <property type="entry name" value="Cyt_P450"/>
</dbReference>
<dbReference type="GO" id="GO:0005506">
    <property type="term" value="F:iron ion binding"/>
    <property type="evidence" value="ECO:0007669"/>
    <property type="project" value="InterPro"/>
</dbReference>
<sequence>MEMWFLLAVLLVAAALSLGKVLLGRIRRPGEPPLEQGWIPYFGKAFEFHRDSLGFLLSRQQKWGDVFTVYIAGKYMTFILNPFLYQFVVQCNKQLDFQGFSLEVSAKVFGHPYLNDPKIPVNIEEMQKRYSYLMGEELNILNGRTMKNLQSVMKQEQLGPTECRTESMYSFCCRIIIEATYLTLYGKVPEDEQEEITELKKKFIQFDKMFPYLVARIPIELLGNTKVIRKELTSYFTSRRLDQRLNLANVIKERKNFLETYSYLQDHQRAAHHFAFLWAALGNTVPAAFWALYYLVKNPEAHAAVRDEIQHVFQAAGQRANPDFNISLTREHLDSMVILGSAIKESFRLCSASMNIRTVQEDFTLKLKEEQSVKLRKGDWVVLYPQILHLDPEVYENPEVYKYNRFVENGLEKTAFYKRGRKLRYYLMPFGSGSSMCPGRHFAVSEIKMFLAIMLATFDLEIIEGEKPVGLNNDRAGLGILLPNSDVQFRYKWHQ</sequence>
<keyword evidence="9 13" id="KW-0408">Iron</keyword>
<keyword evidence="17" id="KW-0732">Signal</keyword>
<keyword evidence="7 13" id="KW-0256">Endoplasmic reticulum</keyword>
<evidence type="ECO:0000256" key="17">
    <source>
        <dbReference type="SAM" id="SignalP"/>
    </source>
</evidence>
<feature type="binding site" evidence="15">
    <location>
        <position position="283"/>
    </location>
    <ligand>
        <name>substrate</name>
    </ligand>
</feature>
<protein>
    <recommendedName>
        <fullName evidence="20">25-hydroxycholesterol 7-alpha-hydroxylase</fullName>
    </recommendedName>
</protein>
<evidence type="ECO:0000313" key="18">
    <source>
        <dbReference type="EMBL" id="GCC28241.1"/>
    </source>
</evidence>
<evidence type="ECO:0008006" key="20">
    <source>
        <dbReference type="Google" id="ProtNLM"/>
    </source>
</evidence>
<evidence type="ECO:0000256" key="3">
    <source>
        <dbReference type="ARBA" id="ARBA00004860"/>
    </source>
</evidence>
<evidence type="ECO:0000256" key="10">
    <source>
        <dbReference type="ARBA" id="ARBA00023098"/>
    </source>
</evidence>
<name>A0A401SCX3_CHIPU</name>
<dbReference type="GO" id="GO:0008396">
    <property type="term" value="F:oxysterol 7-alpha-hydroxylase activity"/>
    <property type="evidence" value="ECO:0007669"/>
    <property type="project" value="TreeGrafter"/>
</dbReference>
<evidence type="ECO:0000256" key="9">
    <source>
        <dbReference type="ARBA" id="ARBA00023004"/>
    </source>
</evidence>
<feature type="binding site" description="axial binding residue" evidence="14">
    <location>
        <position position="437"/>
    </location>
    <ligand>
        <name>heme</name>
        <dbReference type="ChEBI" id="CHEBI:30413"/>
    </ligand>
    <ligandPart>
        <name>Fe</name>
        <dbReference type="ChEBI" id="CHEBI:18248"/>
    </ligandPart>
</feature>
<keyword evidence="16" id="KW-1133">Transmembrane helix</keyword>
<dbReference type="PRINTS" id="PR00465">
    <property type="entry name" value="EP450IV"/>
</dbReference>
<evidence type="ECO:0000256" key="5">
    <source>
        <dbReference type="ARBA" id="ARBA00022617"/>
    </source>
</evidence>
<comment type="subcellular location">
    <subcellularLocation>
        <location evidence="2 13">Endoplasmic reticulum membrane</location>
    </subcellularLocation>
</comment>
<dbReference type="GO" id="GO:0006699">
    <property type="term" value="P:bile acid biosynthetic process"/>
    <property type="evidence" value="ECO:0007669"/>
    <property type="project" value="TreeGrafter"/>
</dbReference>
<evidence type="ECO:0000256" key="13">
    <source>
        <dbReference type="PIRNR" id="PIRNR000047"/>
    </source>
</evidence>
<evidence type="ECO:0000256" key="7">
    <source>
        <dbReference type="ARBA" id="ARBA00022824"/>
    </source>
</evidence>
<accession>A0A401SCX3</accession>
<evidence type="ECO:0000256" key="8">
    <source>
        <dbReference type="ARBA" id="ARBA00023002"/>
    </source>
</evidence>
<dbReference type="InterPro" id="IPR024204">
    <property type="entry name" value="Cyt_P450_CYP7A1-type"/>
</dbReference>
<evidence type="ECO:0000256" key="6">
    <source>
        <dbReference type="ARBA" id="ARBA00022723"/>
    </source>
</evidence>
<organism evidence="18 19">
    <name type="scientific">Chiloscyllium punctatum</name>
    <name type="common">Brownbanded bambooshark</name>
    <name type="synonym">Hemiscyllium punctatum</name>
    <dbReference type="NCBI Taxonomy" id="137246"/>
    <lineage>
        <taxon>Eukaryota</taxon>
        <taxon>Metazoa</taxon>
        <taxon>Chordata</taxon>
        <taxon>Craniata</taxon>
        <taxon>Vertebrata</taxon>
        <taxon>Chondrichthyes</taxon>
        <taxon>Elasmobranchii</taxon>
        <taxon>Galeomorphii</taxon>
        <taxon>Galeoidea</taxon>
        <taxon>Orectolobiformes</taxon>
        <taxon>Hemiscylliidae</taxon>
        <taxon>Chiloscyllium</taxon>
    </lineage>
</organism>
<proteinExistence type="inferred from homology"/>
<gene>
    <name evidence="18" type="ORF">chiPu_0006670</name>
</gene>
<evidence type="ECO:0000256" key="15">
    <source>
        <dbReference type="PIRSR" id="PIRSR000047-2"/>
    </source>
</evidence>
<dbReference type="Pfam" id="PF00067">
    <property type="entry name" value="p450"/>
    <property type="match status" value="1"/>
</dbReference>
<evidence type="ECO:0000313" key="19">
    <source>
        <dbReference type="Proteomes" id="UP000287033"/>
    </source>
</evidence>
<dbReference type="STRING" id="137246.A0A401SCX3"/>
<evidence type="ECO:0000256" key="4">
    <source>
        <dbReference type="ARBA" id="ARBA00010617"/>
    </source>
</evidence>
<comment type="similarity">
    <text evidence="4 13">Belongs to the cytochrome P450 family.</text>
</comment>
<evidence type="ECO:0000256" key="12">
    <source>
        <dbReference type="ARBA" id="ARBA00023221"/>
    </source>
</evidence>
<evidence type="ECO:0000256" key="14">
    <source>
        <dbReference type="PIRSR" id="PIRSR000047-1"/>
    </source>
</evidence>
<keyword evidence="5 13" id="KW-0349">Heme</keyword>
<evidence type="ECO:0000256" key="16">
    <source>
        <dbReference type="SAM" id="Phobius"/>
    </source>
</evidence>